<evidence type="ECO:0000256" key="1">
    <source>
        <dbReference type="SAM" id="Phobius"/>
    </source>
</evidence>
<keyword evidence="1" id="KW-1133">Transmembrane helix</keyword>
<name>A0A378W693_9MYCO</name>
<proteinExistence type="predicted"/>
<sequence length="33" mass="3907">MLNRRSWPYLNINPLLAPLTIIRSLLVMSLFHL</sequence>
<dbReference type="Proteomes" id="UP000254945">
    <property type="component" value="Unassembled WGS sequence"/>
</dbReference>
<evidence type="ECO:0000313" key="2">
    <source>
        <dbReference type="EMBL" id="SUA28516.1"/>
    </source>
</evidence>
<evidence type="ECO:0000313" key="3">
    <source>
        <dbReference type="Proteomes" id="UP000254945"/>
    </source>
</evidence>
<feature type="transmembrane region" description="Helical" evidence="1">
    <location>
        <begin position="12"/>
        <end position="31"/>
    </location>
</feature>
<dbReference type="AlphaFoldDB" id="A0A378W693"/>
<gene>
    <name evidence="2" type="ORF">NCTC4524_04496</name>
</gene>
<accession>A0A378W693</accession>
<dbReference type="EMBL" id="UGQQ01000002">
    <property type="protein sequence ID" value="SUA28516.1"/>
    <property type="molecule type" value="Genomic_DNA"/>
</dbReference>
<protein>
    <submittedName>
        <fullName evidence="2">Uncharacterized protein</fullName>
    </submittedName>
</protein>
<keyword evidence="1" id="KW-0812">Transmembrane</keyword>
<organism evidence="2 3">
    <name type="scientific">Mycolicibacterium senegalense</name>
    <dbReference type="NCBI Taxonomy" id="1796"/>
    <lineage>
        <taxon>Bacteria</taxon>
        <taxon>Bacillati</taxon>
        <taxon>Actinomycetota</taxon>
        <taxon>Actinomycetes</taxon>
        <taxon>Mycobacteriales</taxon>
        <taxon>Mycobacteriaceae</taxon>
        <taxon>Mycolicibacterium</taxon>
    </lineage>
</organism>
<keyword evidence="1" id="KW-0472">Membrane</keyword>
<reference evidence="2 3" key="1">
    <citation type="submission" date="2018-06" db="EMBL/GenBank/DDBJ databases">
        <authorList>
            <consortium name="Pathogen Informatics"/>
            <person name="Doyle S."/>
        </authorList>
    </citation>
    <scope>NUCLEOTIDE SEQUENCE [LARGE SCALE GENOMIC DNA]</scope>
    <source>
        <strain evidence="2 3">NCTC4524</strain>
    </source>
</reference>